<evidence type="ECO:0000259" key="2">
    <source>
        <dbReference type="PROSITE" id="PS50846"/>
    </source>
</evidence>
<dbReference type="SUPFAM" id="SSF55008">
    <property type="entry name" value="HMA, heavy metal-associated domain"/>
    <property type="match status" value="1"/>
</dbReference>
<dbReference type="EMBL" id="JAHXPT010000003">
    <property type="protein sequence ID" value="MBW6409624.1"/>
    <property type="molecule type" value="Genomic_DNA"/>
</dbReference>
<reference evidence="3 4" key="1">
    <citation type="submission" date="2021-07" db="EMBL/GenBank/DDBJ databases">
        <title>Clostridium weizhouense sp. nov., an anaerobic bacterium isolated from activated sludge of Petroleum wastewater.</title>
        <authorList>
            <person name="Li Q."/>
        </authorList>
    </citation>
    <scope>NUCLEOTIDE SEQUENCE [LARGE SCALE GENOMIC DNA]</scope>
    <source>
        <strain evidence="3 4">YB-6</strain>
    </source>
</reference>
<dbReference type="Proteomes" id="UP001519921">
    <property type="component" value="Unassembled WGS sequence"/>
</dbReference>
<feature type="domain" description="HMA" evidence="2">
    <location>
        <begin position="51"/>
        <end position="115"/>
    </location>
</feature>
<proteinExistence type="predicted"/>
<keyword evidence="4" id="KW-1185">Reference proteome</keyword>
<dbReference type="InterPro" id="IPR036163">
    <property type="entry name" value="HMA_dom_sf"/>
</dbReference>
<dbReference type="Pfam" id="PF00403">
    <property type="entry name" value="HMA"/>
    <property type="match status" value="1"/>
</dbReference>
<dbReference type="InterPro" id="IPR006121">
    <property type="entry name" value="HMA_dom"/>
</dbReference>
<keyword evidence="1" id="KW-0479">Metal-binding</keyword>
<protein>
    <submittedName>
        <fullName evidence="3">Heavy-metal-associated domain-containing protein</fullName>
    </submittedName>
</protein>
<sequence>MATGIISIIIVLITVFSVKSYMKKLAGGCCGGTVEPKQKKYNNKNISDYKFSKTIYIEGMKCKNCANHIENELSHLENTFAEVDLKNKLAKVNMKSDIEDQILKRTVEKAGYSVISINNNN</sequence>
<dbReference type="CDD" id="cd00371">
    <property type="entry name" value="HMA"/>
    <property type="match status" value="1"/>
</dbReference>
<evidence type="ECO:0000256" key="1">
    <source>
        <dbReference type="ARBA" id="ARBA00022723"/>
    </source>
</evidence>
<dbReference type="PROSITE" id="PS01047">
    <property type="entry name" value="HMA_1"/>
    <property type="match status" value="1"/>
</dbReference>
<evidence type="ECO:0000313" key="4">
    <source>
        <dbReference type="Proteomes" id="UP001519921"/>
    </source>
</evidence>
<dbReference type="InterPro" id="IPR017969">
    <property type="entry name" value="Heavy-metal-associated_CS"/>
</dbReference>
<dbReference type="Gene3D" id="3.30.70.100">
    <property type="match status" value="1"/>
</dbReference>
<organism evidence="3 4">
    <name type="scientific">Clostridium weizhouense</name>
    <dbReference type="NCBI Taxonomy" id="2859781"/>
    <lineage>
        <taxon>Bacteria</taxon>
        <taxon>Bacillati</taxon>
        <taxon>Bacillota</taxon>
        <taxon>Clostridia</taxon>
        <taxon>Eubacteriales</taxon>
        <taxon>Clostridiaceae</taxon>
        <taxon>Clostridium</taxon>
    </lineage>
</organism>
<dbReference type="RefSeq" id="WP_219778673.1">
    <property type="nucleotide sequence ID" value="NZ_JAHXPT010000003.1"/>
</dbReference>
<dbReference type="PROSITE" id="PS50846">
    <property type="entry name" value="HMA_2"/>
    <property type="match status" value="1"/>
</dbReference>
<accession>A0ABS7AM31</accession>
<comment type="caution">
    <text evidence="3">The sequence shown here is derived from an EMBL/GenBank/DDBJ whole genome shotgun (WGS) entry which is preliminary data.</text>
</comment>
<name>A0ABS7AM31_9CLOT</name>
<evidence type="ECO:0000313" key="3">
    <source>
        <dbReference type="EMBL" id="MBW6409624.1"/>
    </source>
</evidence>
<gene>
    <name evidence="3" type="ORF">KYD98_05925</name>
</gene>